<evidence type="ECO:0000313" key="2">
    <source>
        <dbReference type="EMBL" id="EFX71049.1"/>
    </source>
</evidence>
<reference evidence="2 3" key="1">
    <citation type="journal article" date="2011" name="Science">
        <title>The ecoresponsive genome of Daphnia pulex.</title>
        <authorList>
            <person name="Colbourne J.K."/>
            <person name="Pfrender M.E."/>
            <person name="Gilbert D."/>
            <person name="Thomas W.K."/>
            <person name="Tucker A."/>
            <person name="Oakley T.H."/>
            <person name="Tokishita S."/>
            <person name="Aerts A."/>
            <person name="Arnold G.J."/>
            <person name="Basu M.K."/>
            <person name="Bauer D.J."/>
            <person name="Caceres C.E."/>
            <person name="Carmel L."/>
            <person name="Casola C."/>
            <person name="Choi J.H."/>
            <person name="Detter J.C."/>
            <person name="Dong Q."/>
            <person name="Dusheyko S."/>
            <person name="Eads B.D."/>
            <person name="Frohlich T."/>
            <person name="Geiler-Samerotte K.A."/>
            <person name="Gerlach D."/>
            <person name="Hatcher P."/>
            <person name="Jogdeo S."/>
            <person name="Krijgsveld J."/>
            <person name="Kriventseva E.V."/>
            <person name="Kultz D."/>
            <person name="Laforsch C."/>
            <person name="Lindquist E."/>
            <person name="Lopez J."/>
            <person name="Manak J.R."/>
            <person name="Muller J."/>
            <person name="Pangilinan J."/>
            <person name="Patwardhan R.P."/>
            <person name="Pitluck S."/>
            <person name="Pritham E.J."/>
            <person name="Rechtsteiner A."/>
            <person name="Rho M."/>
            <person name="Rogozin I.B."/>
            <person name="Sakarya O."/>
            <person name="Salamov A."/>
            <person name="Schaack S."/>
            <person name="Shapiro H."/>
            <person name="Shiga Y."/>
            <person name="Skalitzky C."/>
            <person name="Smith Z."/>
            <person name="Souvorov A."/>
            <person name="Sung W."/>
            <person name="Tang Z."/>
            <person name="Tsuchiya D."/>
            <person name="Tu H."/>
            <person name="Vos H."/>
            <person name="Wang M."/>
            <person name="Wolf Y.I."/>
            <person name="Yamagata H."/>
            <person name="Yamada T."/>
            <person name="Ye Y."/>
            <person name="Shaw J.R."/>
            <person name="Andrews J."/>
            <person name="Crease T.J."/>
            <person name="Tang H."/>
            <person name="Lucas S.M."/>
            <person name="Robertson H.M."/>
            <person name="Bork P."/>
            <person name="Koonin E.V."/>
            <person name="Zdobnov E.M."/>
            <person name="Grigoriev I.V."/>
            <person name="Lynch M."/>
            <person name="Boore J.L."/>
        </authorList>
    </citation>
    <scope>NUCLEOTIDE SEQUENCE [LARGE SCALE GENOMIC DNA]</scope>
</reference>
<dbReference type="AlphaFoldDB" id="E9HB15"/>
<organism evidence="2 3">
    <name type="scientific">Daphnia pulex</name>
    <name type="common">Water flea</name>
    <dbReference type="NCBI Taxonomy" id="6669"/>
    <lineage>
        <taxon>Eukaryota</taxon>
        <taxon>Metazoa</taxon>
        <taxon>Ecdysozoa</taxon>
        <taxon>Arthropoda</taxon>
        <taxon>Crustacea</taxon>
        <taxon>Branchiopoda</taxon>
        <taxon>Diplostraca</taxon>
        <taxon>Cladocera</taxon>
        <taxon>Anomopoda</taxon>
        <taxon>Daphniidae</taxon>
        <taxon>Daphnia</taxon>
    </lineage>
</organism>
<dbReference type="EMBL" id="GL732614">
    <property type="protein sequence ID" value="EFX71049.1"/>
    <property type="molecule type" value="Genomic_DNA"/>
</dbReference>
<accession>E9HB15</accession>
<dbReference type="KEGG" id="dpx:DAPPUDRAFT_256277"/>
<dbReference type="STRING" id="6669.E9HB15"/>
<dbReference type="Proteomes" id="UP000000305">
    <property type="component" value="Unassembled WGS sequence"/>
</dbReference>
<sequence length="145" mass="16346">MPAIQEGVATLRTTIQNDVASKLRESEETFGGTLAVLRRESNTALATTAAQQREAIRVITAQLAQLFRAPNPDIRVQELREEIQQTLVGHREAQNVGTQILSDRVDRLERSALIMEGRMDAAELVNRYPRETGARPRTQRQNSRR</sequence>
<feature type="region of interest" description="Disordered" evidence="1">
    <location>
        <begin position="126"/>
        <end position="145"/>
    </location>
</feature>
<evidence type="ECO:0000313" key="3">
    <source>
        <dbReference type="Proteomes" id="UP000000305"/>
    </source>
</evidence>
<dbReference type="HOGENOM" id="CLU_1788818_0_0_1"/>
<evidence type="ECO:0000256" key="1">
    <source>
        <dbReference type="SAM" id="MobiDB-lite"/>
    </source>
</evidence>
<keyword evidence="3" id="KW-1185">Reference proteome</keyword>
<name>E9HB15_DAPPU</name>
<dbReference type="InParanoid" id="E9HB15"/>
<gene>
    <name evidence="2" type="ORF">DAPPUDRAFT_256277</name>
</gene>
<protein>
    <submittedName>
        <fullName evidence="2">Uncharacterized protein</fullName>
    </submittedName>
</protein>
<proteinExistence type="predicted"/>